<dbReference type="InterPro" id="IPR012337">
    <property type="entry name" value="RNaseH-like_sf"/>
</dbReference>
<dbReference type="GO" id="GO:0003676">
    <property type="term" value="F:nucleic acid binding"/>
    <property type="evidence" value="ECO:0007669"/>
    <property type="project" value="InterPro"/>
</dbReference>
<dbReference type="PANTHER" id="PTHR37984">
    <property type="entry name" value="PROTEIN CBG26694"/>
    <property type="match status" value="1"/>
</dbReference>
<protein>
    <submittedName>
        <fullName evidence="1">Uncharacterized protein</fullName>
    </submittedName>
</protein>
<dbReference type="AlphaFoldDB" id="A0A815TYT3"/>
<organism evidence="1 3">
    <name type="scientific">Didymodactylos carnosus</name>
    <dbReference type="NCBI Taxonomy" id="1234261"/>
    <lineage>
        <taxon>Eukaryota</taxon>
        <taxon>Metazoa</taxon>
        <taxon>Spiralia</taxon>
        <taxon>Gnathifera</taxon>
        <taxon>Rotifera</taxon>
        <taxon>Eurotatoria</taxon>
        <taxon>Bdelloidea</taxon>
        <taxon>Philodinida</taxon>
        <taxon>Philodinidae</taxon>
        <taxon>Didymodactylos</taxon>
    </lineage>
</organism>
<reference evidence="1" key="1">
    <citation type="submission" date="2021-02" db="EMBL/GenBank/DDBJ databases">
        <authorList>
            <person name="Nowell W R."/>
        </authorList>
    </citation>
    <scope>NUCLEOTIDE SEQUENCE</scope>
</reference>
<dbReference type="Proteomes" id="UP000681722">
    <property type="component" value="Unassembled WGS sequence"/>
</dbReference>
<dbReference type="InterPro" id="IPR050951">
    <property type="entry name" value="Retrovirus_Pol_polyprotein"/>
</dbReference>
<dbReference type="OrthoDB" id="1430630at2759"/>
<name>A0A815TYT3_9BILA</name>
<sequence>EIEILNSTKTKTSLSTALHLQTDGQGETLNRTVEEMLRHYVAQQPEKWDETLTPIKFAYNNSILTPTDFSPFCLDAGRHPRITEQLTYSITPQQQLTV</sequence>
<accession>A0A815TYT3</accession>
<evidence type="ECO:0000313" key="1">
    <source>
        <dbReference type="EMBL" id="CAF1512563.1"/>
    </source>
</evidence>
<dbReference type="Proteomes" id="UP000663829">
    <property type="component" value="Unassembled WGS sequence"/>
</dbReference>
<dbReference type="InterPro" id="IPR036397">
    <property type="entry name" value="RNaseH_sf"/>
</dbReference>
<evidence type="ECO:0000313" key="2">
    <source>
        <dbReference type="EMBL" id="CAF4372989.1"/>
    </source>
</evidence>
<dbReference type="Gene3D" id="3.30.420.10">
    <property type="entry name" value="Ribonuclease H-like superfamily/Ribonuclease H"/>
    <property type="match status" value="1"/>
</dbReference>
<feature type="non-terminal residue" evidence="1">
    <location>
        <position position="1"/>
    </location>
</feature>
<dbReference type="SUPFAM" id="SSF53098">
    <property type="entry name" value="Ribonuclease H-like"/>
    <property type="match status" value="1"/>
</dbReference>
<dbReference type="EMBL" id="CAJNOQ010023256">
    <property type="protein sequence ID" value="CAF1512563.1"/>
    <property type="molecule type" value="Genomic_DNA"/>
</dbReference>
<gene>
    <name evidence="1" type="ORF">GPM918_LOCUS37179</name>
    <name evidence="2" type="ORF">SRO942_LOCUS37937</name>
</gene>
<dbReference type="EMBL" id="CAJOBC010088794">
    <property type="protein sequence ID" value="CAF4372989.1"/>
    <property type="molecule type" value="Genomic_DNA"/>
</dbReference>
<proteinExistence type="predicted"/>
<dbReference type="PANTHER" id="PTHR37984:SF15">
    <property type="entry name" value="INTEGRASE CATALYTIC DOMAIN-CONTAINING PROTEIN"/>
    <property type="match status" value="1"/>
</dbReference>
<keyword evidence="3" id="KW-1185">Reference proteome</keyword>
<evidence type="ECO:0000313" key="3">
    <source>
        <dbReference type="Proteomes" id="UP000663829"/>
    </source>
</evidence>
<comment type="caution">
    <text evidence="1">The sequence shown here is derived from an EMBL/GenBank/DDBJ whole genome shotgun (WGS) entry which is preliminary data.</text>
</comment>